<keyword evidence="7" id="KW-0812">Transmembrane</keyword>
<dbReference type="PRINTS" id="PR00344">
    <property type="entry name" value="BCTRLSENSOR"/>
</dbReference>
<keyword evidence="7" id="KW-1133">Transmembrane helix</keyword>
<feature type="coiled-coil region" evidence="6">
    <location>
        <begin position="206"/>
        <end position="244"/>
    </location>
</feature>
<comment type="caution">
    <text evidence="9">The sequence shown here is derived from an EMBL/GenBank/DDBJ whole genome shotgun (WGS) entry which is preliminary data.</text>
</comment>
<proteinExistence type="predicted"/>
<evidence type="ECO:0000259" key="8">
    <source>
        <dbReference type="PROSITE" id="PS50109"/>
    </source>
</evidence>
<dbReference type="InterPro" id="IPR050351">
    <property type="entry name" value="BphY/WalK/GraS-like"/>
</dbReference>
<gene>
    <name evidence="9" type="ORF">GGQ63_004112</name>
</gene>
<dbReference type="PANTHER" id="PTHR42878:SF15">
    <property type="entry name" value="BACTERIOPHYTOCHROME"/>
    <property type="match status" value="1"/>
</dbReference>
<evidence type="ECO:0000313" key="10">
    <source>
        <dbReference type="Proteomes" id="UP000523821"/>
    </source>
</evidence>
<keyword evidence="5" id="KW-0418">Kinase</keyword>
<dbReference type="Pfam" id="PF02518">
    <property type="entry name" value="HATPase_c"/>
    <property type="match status" value="1"/>
</dbReference>
<name>A0A7W9FQH4_9HYPH</name>
<evidence type="ECO:0000256" key="5">
    <source>
        <dbReference type="ARBA" id="ARBA00022777"/>
    </source>
</evidence>
<evidence type="ECO:0000256" key="7">
    <source>
        <dbReference type="SAM" id="Phobius"/>
    </source>
</evidence>
<organism evidence="9 10">
    <name type="scientific">Prosthecomicrobium pneumaticum</name>
    <dbReference type="NCBI Taxonomy" id="81895"/>
    <lineage>
        <taxon>Bacteria</taxon>
        <taxon>Pseudomonadati</taxon>
        <taxon>Pseudomonadota</taxon>
        <taxon>Alphaproteobacteria</taxon>
        <taxon>Hyphomicrobiales</taxon>
        <taxon>Kaistiaceae</taxon>
        <taxon>Prosthecomicrobium</taxon>
    </lineage>
</organism>
<dbReference type="EMBL" id="JACHOO010000012">
    <property type="protein sequence ID" value="MBB5755014.1"/>
    <property type="molecule type" value="Genomic_DNA"/>
</dbReference>
<dbReference type="Pfam" id="PF00512">
    <property type="entry name" value="HisKA"/>
    <property type="match status" value="1"/>
</dbReference>
<evidence type="ECO:0000256" key="1">
    <source>
        <dbReference type="ARBA" id="ARBA00000085"/>
    </source>
</evidence>
<accession>A0A7W9FQH4</accession>
<protein>
    <recommendedName>
        <fullName evidence="2">histidine kinase</fullName>
        <ecNumber evidence="2">2.7.13.3</ecNumber>
    </recommendedName>
</protein>
<keyword evidence="10" id="KW-1185">Reference proteome</keyword>
<reference evidence="9 10" key="1">
    <citation type="submission" date="2020-08" db="EMBL/GenBank/DDBJ databases">
        <title>Genomic Encyclopedia of Type Strains, Phase IV (KMG-IV): sequencing the most valuable type-strain genomes for metagenomic binning, comparative biology and taxonomic classification.</title>
        <authorList>
            <person name="Goeker M."/>
        </authorList>
    </citation>
    <scope>NUCLEOTIDE SEQUENCE [LARGE SCALE GENOMIC DNA]</scope>
    <source>
        <strain evidence="9 10">DSM 16268</strain>
    </source>
</reference>
<evidence type="ECO:0000256" key="4">
    <source>
        <dbReference type="ARBA" id="ARBA00022679"/>
    </source>
</evidence>
<dbReference type="PANTHER" id="PTHR42878">
    <property type="entry name" value="TWO-COMPONENT HISTIDINE KINASE"/>
    <property type="match status" value="1"/>
</dbReference>
<sequence>MSGWLNRPSGPVVLVGLGLVALVMMGVISVLLVRASERAGTAVTETLEVQNQILTLQLTLRRAESGQRGYLLTSDPDYLDTYAAAIDLVMPRLERLRILVSGNAVQAPLVERLGPFVEDKVRELREVVALHQAGRTDDALAVVRSDLGQNLMTSISELAGQIRSNEEAGLVRQNQQAAGTNRLLLFVNLAGAVAIAVLAALSILLIRRFEKQTLEAQAALREANLQLEEKVEERTADLSEANDEIQRFAYIVSHDLRSPLVNIMGFTSELEAIRNDMADRLPPPPQGEIDPSIEEFDEALRFIKSSIRKMDGLINAILNLSRAGRREFDPQWLPLGELVTGLTGAMAHQLLEADARIEVEPLPQVETDRLAIGQIFSNLLDNAVKYLRPGVPGLIRVSAVEKGRFVLIRVEDNGRGIEEKDRERVFELFRRAGPQDRPGEGIGLAHVRTLVRRLGGTIRLESEAGKGSTFTVILPKAWRPREVERTRSTERAA</sequence>
<dbReference type="InterPro" id="IPR007891">
    <property type="entry name" value="CHASE3"/>
</dbReference>
<dbReference type="PROSITE" id="PS50109">
    <property type="entry name" value="HIS_KIN"/>
    <property type="match status" value="1"/>
</dbReference>
<dbReference type="InterPro" id="IPR036097">
    <property type="entry name" value="HisK_dim/P_sf"/>
</dbReference>
<dbReference type="InterPro" id="IPR036890">
    <property type="entry name" value="HATPase_C_sf"/>
</dbReference>
<keyword evidence="3" id="KW-0597">Phosphoprotein</keyword>
<dbReference type="SMART" id="SM00388">
    <property type="entry name" value="HisKA"/>
    <property type="match status" value="1"/>
</dbReference>
<dbReference type="InterPro" id="IPR003661">
    <property type="entry name" value="HisK_dim/P_dom"/>
</dbReference>
<dbReference type="SUPFAM" id="SSF47384">
    <property type="entry name" value="Homodimeric domain of signal transducing histidine kinase"/>
    <property type="match status" value="1"/>
</dbReference>
<dbReference type="GO" id="GO:0000156">
    <property type="term" value="F:phosphorelay response regulator activity"/>
    <property type="evidence" value="ECO:0007669"/>
    <property type="project" value="TreeGrafter"/>
</dbReference>
<comment type="catalytic activity">
    <reaction evidence="1">
        <text>ATP + protein L-histidine = ADP + protein N-phospho-L-histidine.</text>
        <dbReference type="EC" id="2.7.13.3"/>
    </reaction>
</comment>
<feature type="transmembrane region" description="Helical" evidence="7">
    <location>
        <begin position="12"/>
        <end position="33"/>
    </location>
</feature>
<dbReference type="AlphaFoldDB" id="A0A7W9FQH4"/>
<dbReference type="InterPro" id="IPR003594">
    <property type="entry name" value="HATPase_dom"/>
</dbReference>
<dbReference type="Gene3D" id="3.30.565.10">
    <property type="entry name" value="Histidine kinase-like ATPase, C-terminal domain"/>
    <property type="match status" value="1"/>
</dbReference>
<dbReference type="SUPFAM" id="SSF55874">
    <property type="entry name" value="ATPase domain of HSP90 chaperone/DNA topoisomerase II/histidine kinase"/>
    <property type="match status" value="1"/>
</dbReference>
<dbReference type="GO" id="GO:0000155">
    <property type="term" value="F:phosphorelay sensor kinase activity"/>
    <property type="evidence" value="ECO:0007669"/>
    <property type="project" value="InterPro"/>
</dbReference>
<evidence type="ECO:0000256" key="2">
    <source>
        <dbReference type="ARBA" id="ARBA00012438"/>
    </source>
</evidence>
<dbReference type="GO" id="GO:0030295">
    <property type="term" value="F:protein kinase activator activity"/>
    <property type="evidence" value="ECO:0007669"/>
    <property type="project" value="TreeGrafter"/>
</dbReference>
<evidence type="ECO:0000256" key="6">
    <source>
        <dbReference type="SAM" id="Coils"/>
    </source>
</evidence>
<dbReference type="CDD" id="cd19410">
    <property type="entry name" value="HK9-like_sensor"/>
    <property type="match status" value="1"/>
</dbReference>
<dbReference type="CDD" id="cd00082">
    <property type="entry name" value="HisKA"/>
    <property type="match status" value="1"/>
</dbReference>
<keyword evidence="6" id="KW-0175">Coiled coil</keyword>
<dbReference type="EC" id="2.7.13.3" evidence="2"/>
<dbReference type="Gene3D" id="1.10.287.130">
    <property type="match status" value="1"/>
</dbReference>
<dbReference type="Pfam" id="PF05227">
    <property type="entry name" value="CHASE3"/>
    <property type="match status" value="1"/>
</dbReference>
<evidence type="ECO:0000256" key="3">
    <source>
        <dbReference type="ARBA" id="ARBA00022553"/>
    </source>
</evidence>
<dbReference type="Proteomes" id="UP000523821">
    <property type="component" value="Unassembled WGS sequence"/>
</dbReference>
<feature type="domain" description="Histidine kinase" evidence="8">
    <location>
        <begin position="251"/>
        <end position="478"/>
    </location>
</feature>
<evidence type="ECO:0000313" key="9">
    <source>
        <dbReference type="EMBL" id="MBB5755014.1"/>
    </source>
</evidence>
<dbReference type="GO" id="GO:0007234">
    <property type="term" value="P:osmosensory signaling via phosphorelay pathway"/>
    <property type="evidence" value="ECO:0007669"/>
    <property type="project" value="TreeGrafter"/>
</dbReference>
<dbReference type="SMART" id="SM00387">
    <property type="entry name" value="HATPase_c"/>
    <property type="match status" value="1"/>
</dbReference>
<feature type="transmembrane region" description="Helical" evidence="7">
    <location>
        <begin position="183"/>
        <end position="206"/>
    </location>
</feature>
<dbReference type="InterPro" id="IPR004358">
    <property type="entry name" value="Sig_transdc_His_kin-like_C"/>
</dbReference>
<keyword evidence="7" id="KW-0472">Membrane</keyword>
<dbReference type="InterPro" id="IPR005467">
    <property type="entry name" value="His_kinase_dom"/>
</dbReference>
<keyword evidence="4" id="KW-0808">Transferase</keyword>
<dbReference type="RefSeq" id="WP_183858448.1">
    <property type="nucleotide sequence ID" value="NZ_JACHOO010000012.1"/>
</dbReference>